<dbReference type="Proteomes" id="UP000295070">
    <property type="component" value="Chromosome 3"/>
</dbReference>
<evidence type="ECO:0000256" key="1">
    <source>
        <dbReference type="SAM" id="MobiDB-lite"/>
    </source>
</evidence>
<feature type="compositionally biased region" description="Basic and acidic residues" evidence="1">
    <location>
        <begin position="54"/>
        <end position="78"/>
    </location>
</feature>
<evidence type="ECO:0000313" key="2">
    <source>
        <dbReference type="EMBL" id="TDH15157.1"/>
    </source>
</evidence>
<reference evidence="2 3" key="1">
    <citation type="submission" date="2019-01" db="EMBL/GenBank/DDBJ databases">
        <title>A chromosome-scale genome assembly of the yellow perch, Perca flavescens.</title>
        <authorList>
            <person name="Feron R."/>
            <person name="Morvezen R."/>
            <person name="Bestin A."/>
            <person name="Haffray P."/>
            <person name="Klopp C."/>
            <person name="Zahm M."/>
            <person name="Cabau C."/>
            <person name="Roques C."/>
            <person name="Donnadieu C."/>
            <person name="Bouchez O."/>
            <person name="Christie M."/>
            <person name="Larson W."/>
            <person name="Guiguen Y."/>
        </authorList>
    </citation>
    <scope>NUCLEOTIDE SEQUENCE [LARGE SCALE GENOMIC DNA]</scope>
    <source>
        <strain evidence="2">YP-PL-M2</strain>
        <tissue evidence="2">Blood</tissue>
    </source>
</reference>
<evidence type="ECO:0000313" key="3">
    <source>
        <dbReference type="Proteomes" id="UP000295070"/>
    </source>
</evidence>
<protein>
    <submittedName>
        <fullName evidence="2">Uncharacterized protein</fullName>
    </submittedName>
</protein>
<organism evidence="2 3">
    <name type="scientific">Perca flavescens</name>
    <name type="common">American yellow perch</name>
    <name type="synonym">Morone flavescens</name>
    <dbReference type="NCBI Taxonomy" id="8167"/>
    <lineage>
        <taxon>Eukaryota</taxon>
        <taxon>Metazoa</taxon>
        <taxon>Chordata</taxon>
        <taxon>Craniata</taxon>
        <taxon>Vertebrata</taxon>
        <taxon>Euteleostomi</taxon>
        <taxon>Actinopterygii</taxon>
        <taxon>Neopterygii</taxon>
        <taxon>Teleostei</taxon>
        <taxon>Neoteleostei</taxon>
        <taxon>Acanthomorphata</taxon>
        <taxon>Eupercaria</taxon>
        <taxon>Perciformes</taxon>
        <taxon>Percoidei</taxon>
        <taxon>Percidae</taxon>
        <taxon>Percinae</taxon>
        <taxon>Perca</taxon>
    </lineage>
</organism>
<dbReference type="EMBL" id="SCKG01000003">
    <property type="protein sequence ID" value="TDH15157.1"/>
    <property type="molecule type" value="Genomic_DNA"/>
</dbReference>
<gene>
    <name evidence="2" type="ORF">EPR50_G00028210</name>
</gene>
<accession>A0A484DL14</accession>
<comment type="caution">
    <text evidence="2">The sequence shown here is derived from an EMBL/GenBank/DDBJ whole genome shotgun (WGS) entry which is preliminary data.</text>
</comment>
<feature type="compositionally biased region" description="Low complexity" evidence="1">
    <location>
        <begin position="134"/>
        <end position="145"/>
    </location>
</feature>
<name>A0A484DL14_PERFV</name>
<sequence>MFTSHGLGAVICFRCEKRIKRSRSPPSLVTCLGKFTNRVNKMSFDLSSALGQEDEVKKKDAQKDEFNLPWQKKKEMSDKKHKSDKGDKSDKKHKSDKEDKSDKKHKSEKSKDKDGKDHKMKPKKKKEKKEGKKSGSSSSSSSDEE</sequence>
<feature type="region of interest" description="Disordered" evidence="1">
    <location>
        <begin position="50"/>
        <end position="145"/>
    </location>
</feature>
<feature type="compositionally biased region" description="Basic residues" evidence="1">
    <location>
        <begin position="118"/>
        <end position="127"/>
    </location>
</feature>
<proteinExistence type="predicted"/>
<dbReference type="AlphaFoldDB" id="A0A484DL14"/>
<keyword evidence="3" id="KW-1185">Reference proteome</keyword>
<feature type="compositionally biased region" description="Basic and acidic residues" evidence="1">
    <location>
        <begin position="84"/>
        <end position="102"/>
    </location>
</feature>